<dbReference type="Pfam" id="PF20241">
    <property type="entry name" value="DUF6598"/>
    <property type="match status" value="1"/>
</dbReference>
<name>A0AAV5D8R5_ELECO</name>
<evidence type="ECO:0000313" key="3">
    <source>
        <dbReference type="Proteomes" id="UP001054889"/>
    </source>
</evidence>
<reference evidence="2" key="1">
    <citation type="journal article" date="2018" name="DNA Res.">
        <title>Multiple hybrid de novo genome assembly of finger millet, an orphan allotetraploid crop.</title>
        <authorList>
            <person name="Hatakeyama M."/>
            <person name="Aluri S."/>
            <person name="Balachadran M.T."/>
            <person name="Sivarajan S.R."/>
            <person name="Patrignani A."/>
            <person name="Gruter S."/>
            <person name="Poveda L."/>
            <person name="Shimizu-Inatsugi R."/>
            <person name="Baeten J."/>
            <person name="Francoijs K.J."/>
            <person name="Nataraja K.N."/>
            <person name="Reddy Y.A.N."/>
            <person name="Phadnis S."/>
            <person name="Ravikumar R.L."/>
            <person name="Schlapbach R."/>
            <person name="Sreeman S.M."/>
            <person name="Shimizu K.K."/>
        </authorList>
    </citation>
    <scope>NUCLEOTIDE SEQUENCE</scope>
</reference>
<dbReference type="AlphaFoldDB" id="A0AAV5D8R5"/>
<comment type="caution">
    <text evidence="2">The sequence shown here is derived from an EMBL/GenBank/DDBJ whole genome shotgun (WGS) entry which is preliminary data.</text>
</comment>
<dbReference type="InterPro" id="IPR046533">
    <property type="entry name" value="DUF6598"/>
</dbReference>
<dbReference type="Proteomes" id="UP001054889">
    <property type="component" value="Unassembled WGS sequence"/>
</dbReference>
<dbReference type="EMBL" id="BQKI01000012">
    <property type="protein sequence ID" value="GJN06507.1"/>
    <property type="molecule type" value="Genomic_DNA"/>
</dbReference>
<reference evidence="2" key="2">
    <citation type="submission" date="2021-12" db="EMBL/GenBank/DDBJ databases">
        <title>Resequencing data analysis of finger millet.</title>
        <authorList>
            <person name="Hatakeyama M."/>
            <person name="Aluri S."/>
            <person name="Balachadran M.T."/>
            <person name="Sivarajan S.R."/>
            <person name="Poveda L."/>
            <person name="Shimizu-Inatsugi R."/>
            <person name="Schlapbach R."/>
            <person name="Sreeman S.M."/>
            <person name="Shimizu K.K."/>
        </authorList>
    </citation>
    <scope>NUCLEOTIDE SEQUENCE</scope>
</reference>
<feature type="domain" description="DUF6598" evidence="1">
    <location>
        <begin position="1"/>
        <end position="166"/>
    </location>
</feature>
<proteinExistence type="predicted"/>
<protein>
    <recommendedName>
        <fullName evidence="1">DUF6598 domain-containing protein</fullName>
    </recommendedName>
</protein>
<gene>
    <name evidence="2" type="primary">ga24238</name>
    <name evidence="2" type="ORF">PR202_ga24238</name>
</gene>
<keyword evidence="3" id="KW-1185">Reference proteome</keyword>
<evidence type="ECO:0000259" key="1">
    <source>
        <dbReference type="Pfam" id="PF20241"/>
    </source>
</evidence>
<organism evidence="2 3">
    <name type="scientific">Eleusine coracana subsp. coracana</name>
    <dbReference type="NCBI Taxonomy" id="191504"/>
    <lineage>
        <taxon>Eukaryota</taxon>
        <taxon>Viridiplantae</taxon>
        <taxon>Streptophyta</taxon>
        <taxon>Embryophyta</taxon>
        <taxon>Tracheophyta</taxon>
        <taxon>Spermatophyta</taxon>
        <taxon>Magnoliopsida</taxon>
        <taxon>Liliopsida</taxon>
        <taxon>Poales</taxon>
        <taxon>Poaceae</taxon>
        <taxon>PACMAD clade</taxon>
        <taxon>Chloridoideae</taxon>
        <taxon>Cynodonteae</taxon>
        <taxon>Eleusininae</taxon>
        <taxon>Eleusine</taxon>
    </lineage>
</organism>
<sequence>MFFEFHLKIKSEGAVDQDFSKGLIERNAVCDSDALHRNLSLQSCQSNITMRYAHVSSALEASLEVNVLNGKSNFTGKVAAWTAGNGKSKIVLYDSQAAGTMTALRSCGSVSLTRRIVSVRHDEKLMLQFSVCEGDYESGRFKLVLGPRDVEERMLRLGPYELQVKIVWTCVTRRQRPNMFIHINNTRVLWG</sequence>
<dbReference type="PANTHER" id="PTHR33065:SF88">
    <property type="entry name" value="OS11G0104220 PROTEIN"/>
    <property type="match status" value="1"/>
</dbReference>
<accession>A0AAV5D8R5</accession>
<dbReference type="PANTHER" id="PTHR33065">
    <property type="entry name" value="OS07G0486400 PROTEIN"/>
    <property type="match status" value="1"/>
</dbReference>
<evidence type="ECO:0000313" key="2">
    <source>
        <dbReference type="EMBL" id="GJN06507.1"/>
    </source>
</evidence>